<keyword evidence="2" id="KW-0812">Transmembrane</keyword>
<keyword evidence="4" id="KW-1185">Reference proteome</keyword>
<reference evidence="3 4" key="1">
    <citation type="submission" date="2024-05" db="EMBL/GenBank/DDBJ databases">
        <title>De novo assembly of an allotetraploid wild potato.</title>
        <authorList>
            <person name="Hosaka A.J."/>
        </authorList>
    </citation>
    <scope>NUCLEOTIDE SEQUENCE [LARGE SCALE GENOMIC DNA]</scope>
    <source>
        <tissue evidence="3">Young leaves</tissue>
    </source>
</reference>
<proteinExistence type="inferred from homology"/>
<evidence type="ECO:0008006" key="5">
    <source>
        <dbReference type="Google" id="ProtNLM"/>
    </source>
</evidence>
<dbReference type="PANTHER" id="PTHR11802:SF504">
    <property type="entry name" value="SERINE CARBOXYPEPTIDASE-LIKE 13"/>
    <property type="match status" value="1"/>
</dbReference>
<dbReference type="AlphaFoldDB" id="A0ABD2QQZ3"/>
<comment type="similarity">
    <text evidence="1">Belongs to the peptidase S10 family.</text>
</comment>
<dbReference type="PANTHER" id="PTHR11802">
    <property type="entry name" value="SERINE PROTEASE FAMILY S10 SERINE CARBOXYPEPTIDASE"/>
    <property type="match status" value="1"/>
</dbReference>
<keyword evidence="2" id="KW-1133">Transmembrane helix</keyword>
<dbReference type="InterPro" id="IPR029058">
    <property type="entry name" value="AB_hydrolase_fold"/>
</dbReference>
<dbReference type="EMBL" id="JBJKTR010000024">
    <property type="protein sequence ID" value="KAL3321938.1"/>
    <property type="molecule type" value="Genomic_DNA"/>
</dbReference>
<gene>
    <name evidence="3" type="ORF">AABB24_039519</name>
</gene>
<dbReference type="InterPro" id="IPR001563">
    <property type="entry name" value="Peptidase_S10"/>
</dbReference>
<accession>A0ABD2QQZ3</accession>
<protein>
    <recommendedName>
        <fullName evidence="5">Serine carboxypeptidase</fullName>
    </recommendedName>
</protein>
<dbReference type="Gene3D" id="3.40.50.1820">
    <property type="entry name" value="alpha/beta hydrolase"/>
    <property type="match status" value="1"/>
</dbReference>
<dbReference type="SUPFAM" id="SSF53474">
    <property type="entry name" value="alpha/beta-Hydrolases"/>
    <property type="match status" value="1"/>
</dbReference>
<evidence type="ECO:0000313" key="4">
    <source>
        <dbReference type="Proteomes" id="UP001627284"/>
    </source>
</evidence>
<feature type="non-terminal residue" evidence="3">
    <location>
        <position position="1"/>
    </location>
</feature>
<comment type="caution">
    <text evidence="3">The sequence shown here is derived from an EMBL/GenBank/DDBJ whole genome shotgun (WGS) entry which is preliminary data.</text>
</comment>
<name>A0ABD2QQZ3_9SOLN</name>
<feature type="transmembrane region" description="Helical" evidence="2">
    <location>
        <begin position="29"/>
        <end position="47"/>
    </location>
</feature>
<evidence type="ECO:0000256" key="1">
    <source>
        <dbReference type="ARBA" id="ARBA00009431"/>
    </source>
</evidence>
<dbReference type="Proteomes" id="UP001627284">
    <property type="component" value="Unassembled WGS sequence"/>
</dbReference>
<sequence length="175" mass="20093">ATDGFPFIIYIYIYILVWDIHIYQDLIYYYSSTMFHLLFLLTLFVHVQSVPQNSSIVEFLPGFDGPLPFYLETGYIGVAKSEEVQLFYYFVKSESDPKKDPILLWIAGGPGCSSFTGLVYEVGPLAFGQKVCNGSLPFLVSKTIFMDKVREYNFLGRAFKYWVLICNNFNGAQLY</sequence>
<organism evidence="3 4">
    <name type="scientific">Solanum stoloniferum</name>
    <dbReference type="NCBI Taxonomy" id="62892"/>
    <lineage>
        <taxon>Eukaryota</taxon>
        <taxon>Viridiplantae</taxon>
        <taxon>Streptophyta</taxon>
        <taxon>Embryophyta</taxon>
        <taxon>Tracheophyta</taxon>
        <taxon>Spermatophyta</taxon>
        <taxon>Magnoliopsida</taxon>
        <taxon>eudicotyledons</taxon>
        <taxon>Gunneridae</taxon>
        <taxon>Pentapetalae</taxon>
        <taxon>asterids</taxon>
        <taxon>lamiids</taxon>
        <taxon>Solanales</taxon>
        <taxon>Solanaceae</taxon>
        <taxon>Solanoideae</taxon>
        <taxon>Solaneae</taxon>
        <taxon>Solanum</taxon>
    </lineage>
</organism>
<evidence type="ECO:0000256" key="2">
    <source>
        <dbReference type="SAM" id="Phobius"/>
    </source>
</evidence>
<keyword evidence="2" id="KW-0472">Membrane</keyword>
<evidence type="ECO:0000313" key="3">
    <source>
        <dbReference type="EMBL" id="KAL3321938.1"/>
    </source>
</evidence>
<feature type="transmembrane region" description="Helical" evidence="2">
    <location>
        <begin position="7"/>
        <end position="23"/>
    </location>
</feature>
<dbReference type="Pfam" id="PF00450">
    <property type="entry name" value="Peptidase_S10"/>
    <property type="match status" value="1"/>
</dbReference>